<dbReference type="Gene3D" id="3.30.450.40">
    <property type="match status" value="1"/>
</dbReference>
<dbReference type="PANTHER" id="PTHR30136:SF35">
    <property type="entry name" value="HTH-TYPE TRANSCRIPTIONAL REGULATOR RV1719"/>
    <property type="match status" value="1"/>
</dbReference>
<gene>
    <name evidence="6" type="ORF">HNR50_003180</name>
</gene>
<dbReference type="InterPro" id="IPR036390">
    <property type="entry name" value="WH_DNA-bd_sf"/>
</dbReference>
<evidence type="ECO:0000313" key="6">
    <source>
        <dbReference type="EMBL" id="MBB6481500.1"/>
    </source>
</evidence>
<dbReference type="GO" id="GO:0045892">
    <property type="term" value="P:negative regulation of DNA-templated transcription"/>
    <property type="evidence" value="ECO:0007669"/>
    <property type="project" value="TreeGrafter"/>
</dbReference>
<evidence type="ECO:0000256" key="3">
    <source>
        <dbReference type="ARBA" id="ARBA00023163"/>
    </source>
</evidence>
<dbReference type="Gene3D" id="1.10.10.10">
    <property type="entry name" value="Winged helix-like DNA-binding domain superfamily/Winged helix DNA-binding domain"/>
    <property type="match status" value="1"/>
</dbReference>
<dbReference type="PANTHER" id="PTHR30136">
    <property type="entry name" value="HELIX-TURN-HELIX TRANSCRIPTIONAL REGULATOR, ICLR FAMILY"/>
    <property type="match status" value="1"/>
</dbReference>
<evidence type="ECO:0000256" key="2">
    <source>
        <dbReference type="ARBA" id="ARBA00023125"/>
    </source>
</evidence>
<proteinExistence type="predicted"/>
<dbReference type="Pfam" id="PF01614">
    <property type="entry name" value="IclR_C"/>
    <property type="match status" value="1"/>
</dbReference>
<dbReference type="Pfam" id="PF09339">
    <property type="entry name" value="HTH_IclR"/>
    <property type="match status" value="1"/>
</dbReference>
<keyword evidence="1" id="KW-0805">Transcription regulation</keyword>
<evidence type="ECO:0000313" key="7">
    <source>
        <dbReference type="Proteomes" id="UP000587760"/>
    </source>
</evidence>
<feature type="domain" description="HTH iclR-type" evidence="4">
    <location>
        <begin position="9"/>
        <end position="71"/>
    </location>
</feature>
<dbReference type="InterPro" id="IPR036388">
    <property type="entry name" value="WH-like_DNA-bd_sf"/>
</dbReference>
<dbReference type="SMART" id="SM00346">
    <property type="entry name" value="HTH_ICLR"/>
    <property type="match status" value="1"/>
</dbReference>
<dbReference type="InterPro" id="IPR029016">
    <property type="entry name" value="GAF-like_dom_sf"/>
</dbReference>
<dbReference type="Proteomes" id="UP000587760">
    <property type="component" value="Unassembled WGS sequence"/>
</dbReference>
<organism evidence="6 7">
    <name type="scientific">Spirochaeta isovalerica</name>
    <dbReference type="NCBI Taxonomy" id="150"/>
    <lineage>
        <taxon>Bacteria</taxon>
        <taxon>Pseudomonadati</taxon>
        <taxon>Spirochaetota</taxon>
        <taxon>Spirochaetia</taxon>
        <taxon>Spirochaetales</taxon>
        <taxon>Spirochaetaceae</taxon>
        <taxon>Spirochaeta</taxon>
    </lineage>
</organism>
<name>A0A841RES0_9SPIO</name>
<reference evidence="6 7" key="1">
    <citation type="submission" date="2020-08" db="EMBL/GenBank/DDBJ databases">
        <title>Genomic Encyclopedia of Type Strains, Phase IV (KMG-IV): sequencing the most valuable type-strain genomes for metagenomic binning, comparative biology and taxonomic classification.</title>
        <authorList>
            <person name="Goeker M."/>
        </authorList>
    </citation>
    <scope>NUCLEOTIDE SEQUENCE [LARGE SCALE GENOMIC DNA]</scope>
    <source>
        <strain evidence="6 7">DSM 2461</strain>
    </source>
</reference>
<feature type="domain" description="IclR-ED" evidence="5">
    <location>
        <begin position="71"/>
        <end position="243"/>
    </location>
</feature>
<dbReference type="InterPro" id="IPR050707">
    <property type="entry name" value="HTH_MetabolicPath_Reg"/>
</dbReference>
<accession>A0A841RES0</accession>
<dbReference type="RefSeq" id="WP_184747745.1">
    <property type="nucleotide sequence ID" value="NZ_JACHGJ010000006.1"/>
</dbReference>
<dbReference type="SUPFAM" id="SSF46785">
    <property type="entry name" value="Winged helix' DNA-binding domain"/>
    <property type="match status" value="1"/>
</dbReference>
<comment type="caution">
    <text evidence="6">The sequence shown here is derived from an EMBL/GenBank/DDBJ whole genome shotgun (WGS) entry which is preliminary data.</text>
</comment>
<dbReference type="PROSITE" id="PS51078">
    <property type="entry name" value="ICLR_ED"/>
    <property type="match status" value="1"/>
</dbReference>
<dbReference type="GO" id="GO:0003700">
    <property type="term" value="F:DNA-binding transcription factor activity"/>
    <property type="evidence" value="ECO:0007669"/>
    <property type="project" value="TreeGrafter"/>
</dbReference>
<keyword evidence="3" id="KW-0804">Transcription</keyword>
<keyword evidence="7" id="KW-1185">Reference proteome</keyword>
<dbReference type="InterPro" id="IPR005471">
    <property type="entry name" value="Tscrpt_reg_IclR_N"/>
</dbReference>
<evidence type="ECO:0000256" key="1">
    <source>
        <dbReference type="ARBA" id="ARBA00023015"/>
    </source>
</evidence>
<sequence length="243" mass="27745">MNKEKSTVVPALDKGLKILEILSRNQDFMTMSQIAKSMDYKVSEIQRMVEYLFQNGYINKNHQGGFYISSKFFSLASRIDFHHILISRATPLMNQFALSSCESIQLSVLVDRELLLLVHTEGTRTLRLSIKPGMYDPMETISGKVLISHLSEIDQDKFSLSREDHKNLKKIKKSCDTNGYCVGESSCLQGIYKLSTYIRSTDSVKAAALTCSFALPREEKLAEYRKKLIDKLLETKEKIEELL</sequence>
<dbReference type="EMBL" id="JACHGJ010000006">
    <property type="protein sequence ID" value="MBB6481500.1"/>
    <property type="molecule type" value="Genomic_DNA"/>
</dbReference>
<dbReference type="GO" id="GO:0003677">
    <property type="term" value="F:DNA binding"/>
    <property type="evidence" value="ECO:0007669"/>
    <property type="project" value="UniProtKB-KW"/>
</dbReference>
<evidence type="ECO:0000259" key="5">
    <source>
        <dbReference type="PROSITE" id="PS51078"/>
    </source>
</evidence>
<dbReference type="PROSITE" id="PS51077">
    <property type="entry name" value="HTH_ICLR"/>
    <property type="match status" value="1"/>
</dbReference>
<dbReference type="SUPFAM" id="SSF55781">
    <property type="entry name" value="GAF domain-like"/>
    <property type="match status" value="1"/>
</dbReference>
<protein>
    <submittedName>
        <fullName evidence="6">DNA-binding IclR family transcriptional regulator</fullName>
    </submittedName>
</protein>
<evidence type="ECO:0000259" key="4">
    <source>
        <dbReference type="PROSITE" id="PS51077"/>
    </source>
</evidence>
<dbReference type="AlphaFoldDB" id="A0A841RES0"/>
<dbReference type="InterPro" id="IPR014757">
    <property type="entry name" value="Tscrpt_reg_IclR_C"/>
</dbReference>
<keyword evidence="2 6" id="KW-0238">DNA-binding</keyword>